<name>D3Q5A5_STANL</name>
<dbReference type="STRING" id="446470.Snas_4509"/>
<dbReference type="OrthoDB" id="9806511at2"/>
<sequence>MPAAHARVATPRAARYLKQLSSHFGHKADSTYDEHSGHTDFGFGQCRMTAETDALVIDVEAPDAEMLGRVEHVVADHLERFASREGLSVEWRPAS</sequence>
<dbReference type="HOGENOM" id="CLU_127482_1_0_11"/>
<dbReference type="PIRSF" id="PIRSF028291">
    <property type="entry name" value="UCP028291"/>
    <property type="match status" value="1"/>
</dbReference>
<keyword evidence="2" id="KW-1185">Reference proteome</keyword>
<dbReference type="Proteomes" id="UP000000844">
    <property type="component" value="Chromosome"/>
</dbReference>
<dbReference type="Pfam" id="PF09981">
    <property type="entry name" value="DUF2218"/>
    <property type="match status" value="1"/>
</dbReference>
<dbReference type="EMBL" id="CP001778">
    <property type="protein sequence ID" value="ADD44154.1"/>
    <property type="molecule type" value="Genomic_DNA"/>
</dbReference>
<gene>
    <name evidence="1" type="ordered locus">Snas_4509</name>
</gene>
<dbReference type="KEGG" id="sna:Snas_4509"/>
<accession>D3Q5A5</accession>
<evidence type="ECO:0000313" key="1">
    <source>
        <dbReference type="EMBL" id="ADD44154.1"/>
    </source>
</evidence>
<dbReference type="eggNOG" id="COG3553">
    <property type="taxonomic scope" value="Bacteria"/>
</dbReference>
<dbReference type="InterPro" id="IPR014543">
    <property type="entry name" value="UCP028291"/>
</dbReference>
<reference evidence="1 2" key="1">
    <citation type="journal article" date="2009" name="Stand. Genomic Sci.">
        <title>Complete genome sequence of Stackebrandtia nassauensis type strain (LLR-40K-21).</title>
        <authorList>
            <person name="Munk C."/>
            <person name="Lapidus A."/>
            <person name="Copeland A."/>
            <person name="Jando M."/>
            <person name="Mayilraj S."/>
            <person name="Glavina Del Rio T."/>
            <person name="Nolan M."/>
            <person name="Chen F."/>
            <person name="Lucas S."/>
            <person name="Tice H."/>
            <person name="Cheng J.F."/>
            <person name="Han C."/>
            <person name="Detter J.C."/>
            <person name="Bruce D."/>
            <person name="Goodwin L."/>
            <person name="Chain P."/>
            <person name="Pitluck S."/>
            <person name="Goker M."/>
            <person name="Ovchinikova G."/>
            <person name="Pati A."/>
            <person name="Ivanova N."/>
            <person name="Mavromatis K."/>
            <person name="Chen A."/>
            <person name="Palaniappan K."/>
            <person name="Land M."/>
            <person name="Hauser L."/>
            <person name="Chang Y.J."/>
            <person name="Jeffries C.D."/>
            <person name="Bristow J."/>
            <person name="Eisen J.A."/>
            <person name="Markowitz V."/>
            <person name="Hugenholtz P."/>
            <person name="Kyrpides N.C."/>
            <person name="Klenk H.P."/>
        </authorList>
    </citation>
    <scope>NUCLEOTIDE SEQUENCE [LARGE SCALE GENOMIC DNA]</scope>
    <source>
        <strain evidence="2">DSM 44728 / CIP 108903 / NRRL B-16338 / NBRC 102104 / LLR-40K-21</strain>
    </source>
</reference>
<dbReference type="AlphaFoldDB" id="D3Q5A5"/>
<protein>
    <submittedName>
        <fullName evidence="1">Cytosolic protein</fullName>
    </submittedName>
</protein>
<proteinExistence type="predicted"/>
<dbReference type="Gene3D" id="3.30.310.50">
    <property type="entry name" value="Alpha-D-phosphohexomutase, C-terminal domain"/>
    <property type="match status" value="1"/>
</dbReference>
<dbReference type="RefSeq" id="WP_013019725.1">
    <property type="nucleotide sequence ID" value="NC_013947.1"/>
</dbReference>
<evidence type="ECO:0000313" key="2">
    <source>
        <dbReference type="Proteomes" id="UP000000844"/>
    </source>
</evidence>
<organism evidence="1 2">
    <name type="scientific">Stackebrandtia nassauensis (strain DSM 44728 / CIP 108903 / NRRL B-16338 / NBRC 102104 / LLR-40K-21)</name>
    <dbReference type="NCBI Taxonomy" id="446470"/>
    <lineage>
        <taxon>Bacteria</taxon>
        <taxon>Bacillati</taxon>
        <taxon>Actinomycetota</taxon>
        <taxon>Actinomycetes</taxon>
        <taxon>Glycomycetales</taxon>
        <taxon>Glycomycetaceae</taxon>
        <taxon>Stackebrandtia</taxon>
    </lineage>
</organism>